<accession>A0A1I4EYR4</accession>
<dbReference type="CDD" id="cd04301">
    <property type="entry name" value="NAT_SF"/>
    <property type="match status" value="1"/>
</dbReference>
<dbReference type="InterPro" id="IPR016181">
    <property type="entry name" value="Acyl_CoA_acyltransferase"/>
</dbReference>
<organism evidence="2 3">
    <name type="scientific">Geodermatophilus ruber</name>
    <dbReference type="NCBI Taxonomy" id="504800"/>
    <lineage>
        <taxon>Bacteria</taxon>
        <taxon>Bacillati</taxon>
        <taxon>Actinomycetota</taxon>
        <taxon>Actinomycetes</taxon>
        <taxon>Geodermatophilales</taxon>
        <taxon>Geodermatophilaceae</taxon>
        <taxon>Geodermatophilus</taxon>
    </lineage>
</organism>
<protein>
    <submittedName>
        <fullName evidence="2">ElaA protein</fullName>
    </submittedName>
</protein>
<evidence type="ECO:0000313" key="3">
    <source>
        <dbReference type="Proteomes" id="UP000199152"/>
    </source>
</evidence>
<dbReference type="Gene3D" id="3.40.630.30">
    <property type="match status" value="1"/>
</dbReference>
<evidence type="ECO:0000259" key="1">
    <source>
        <dbReference type="PROSITE" id="PS51186"/>
    </source>
</evidence>
<gene>
    <name evidence="2" type="ORF">SAMN04488085_106265</name>
</gene>
<reference evidence="2 3" key="1">
    <citation type="submission" date="2016-10" db="EMBL/GenBank/DDBJ databases">
        <authorList>
            <person name="de Groot N.N."/>
        </authorList>
    </citation>
    <scope>NUCLEOTIDE SEQUENCE [LARGE SCALE GENOMIC DNA]</scope>
    <source>
        <strain evidence="2 3">DSM 45317</strain>
    </source>
</reference>
<proteinExistence type="predicted"/>
<evidence type="ECO:0000313" key="2">
    <source>
        <dbReference type="EMBL" id="SFL10865.1"/>
    </source>
</evidence>
<keyword evidence="3" id="KW-1185">Reference proteome</keyword>
<sequence>MPSGERSAPPRLRTARFAELTPFELYALCRLRVDVFVVEQRCPYPELDGRDAEPATVHLWFEDDSGVLATIRVLDEGERRTIGRVATAASARGRGLAGRLLEAGIELCGDAPISLGAQAHLEGWYGTFGFRRSGPGYVEDGIPHVPMRREPTAP</sequence>
<name>A0A1I4EYR4_9ACTN</name>
<dbReference type="FunCoup" id="A0A1I4EYR4">
    <property type="interactions" value="4"/>
</dbReference>
<dbReference type="AlphaFoldDB" id="A0A1I4EYR4"/>
<dbReference type="Proteomes" id="UP000199152">
    <property type="component" value="Unassembled WGS sequence"/>
</dbReference>
<dbReference type="STRING" id="504800.SAMN04488085_106265"/>
<dbReference type="EMBL" id="FOSW01000006">
    <property type="protein sequence ID" value="SFL10865.1"/>
    <property type="molecule type" value="Genomic_DNA"/>
</dbReference>
<dbReference type="GO" id="GO:0016747">
    <property type="term" value="F:acyltransferase activity, transferring groups other than amino-acyl groups"/>
    <property type="evidence" value="ECO:0007669"/>
    <property type="project" value="InterPro"/>
</dbReference>
<dbReference type="SUPFAM" id="SSF55729">
    <property type="entry name" value="Acyl-CoA N-acyltransferases (Nat)"/>
    <property type="match status" value="1"/>
</dbReference>
<dbReference type="RefSeq" id="WP_091324744.1">
    <property type="nucleotide sequence ID" value="NZ_FOSW01000006.1"/>
</dbReference>
<dbReference type="PROSITE" id="PS51186">
    <property type="entry name" value="GNAT"/>
    <property type="match status" value="1"/>
</dbReference>
<dbReference type="InterPro" id="IPR000182">
    <property type="entry name" value="GNAT_dom"/>
</dbReference>
<dbReference type="InParanoid" id="A0A1I4EYR4"/>
<dbReference type="Pfam" id="PF13673">
    <property type="entry name" value="Acetyltransf_10"/>
    <property type="match status" value="1"/>
</dbReference>
<dbReference type="OrthoDB" id="9796171at2"/>
<feature type="domain" description="N-acetyltransferase" evidence="1">
    <location>
        <begin position="15"/>
        <end position="152"/>
    </location>
</feature>